<dbReference type="InterPro" id="IPR013783">
    <property type="entry name" value="Ig-like_fold"/>
</dbReference>
<feature type="region of interest" description="Disordered" evidence="1">
    <location>
        <begin position="161"/>
        <end position="187"/>
    </location>
</feature>
<dbReference type="Pfam" id="PF07833">
    <property type="entry name" value="Cu_amine_oxidN1"/>
    <property type="match status" value="1"/>
</dbReference>
<evidence type="ECO:0000259" key="3">
    <source>
        <dbReference type="Pfam" id="PF07833"/>
    </source>
</evidence>
<dbReference type="Proteomes" id="UP000268829">
    <property type="component" value="Unassembled WGS sequence"/>
</dbReference>
<dbReference type="Gene3D" id="2.60.40.10">
    <property type="entry name" value="Immunoglobulins"/>
    <property type="match status" value="1"/>
</dbReference>
<feature type="chain" id="PRO_5018127716" evidence="2">
    <location>
        <begin position="35"/>
        <end position="266"/>
    </location>
</feature>
<protein>
    <submittedName>
        <fullName evidence="4">Copper amine oxidase N-terminal domain-containing protein</fullName>
    </submittedName>
</protein>
<evidence type="ECO:0000313" key="5">
    <source>
        <dbReference type="Proteomes" id="UP000268829"/>
    </source>
</evidence>
<reference evidence="4 5" key="1">
    <citation type="submission" date="2018-10" db="EMBL/GenBank/DDBJ databases">
        <title>Phylogenomics of Brevibacillus.</title>
        <authorList>
            <person name="Dunlap C."/>
        </authorList>
    </citation>
    <scope>NUCLEOTIDE SEQUENCE [LARGE SCALE GENOMIC DNA]</scope>
    <source>
        <strain evidence="4 5">DSM 100115</strain>
    </source>
</reference>
<gene>
    <name evidence="4" type="ORF">EDM57_06455</name>
</gene>
<dbReference type="AlphaFoldDB" id="A0A3M8B5Q6"/>
<organism evidence="4 5">
    <name type="scientific">Brevibacillus gelatini</name>
    <dbReference type="NCBI Taxonomy" id="1655277"/>
    <lineage>
        <taxon>Bacteria</taxon>
        <taxon>Bacillati</taxon>
        <taxon>Bacillota</taxon>
        <taxon>Bacilli</taxon>
        <taxon>Bacillales</taxon>
        <taxon>Paenibacillaceae</taxon>
        <taxon>Brevibacillus</taxon>
    </lineage>
</organism>
<proteinExistence type="predicted"/>
<evidence type="ECO:0000256" key="2">
    <source>
        <dbReference type="SAM" id="SignalP"/>
    </source>
</evidence>
<accession>A0A3M8B5Q6</accession>
<dbReference type="InterPro" id="IPR012854">
    <property type="entry name" value="Cu_amine_oxidase-like_N"/>
</dbReference>
<dbReference type="EMBL" id="RHHS01000017">
    <property type="protein sequence ID" value="RNB58367.1"/>
    <property type="molecule type" value="Genomic_DNA"/>
</dbReference>
<feature type="domain" description="Copper amine oxidase-like N-terminal" evidence="3">
    <location>
        <begin position="48"/>
        <end position="154"/>
    </location>
</feature>
<dbReference type="InterPro" id="IPR036582">
    <property type="entry name" value="Mao_N_sf"/>
</dbReference>
<dbReference type="Gene3D" id="3.30.457.10">
    <property type="entry name" value="Copper amine oxidase-like, N-terminal domain"/>
    <property type="match status" value="1"/>
</dbReference>
<comment type="caution">
    <text evidence="4">The sequence shown here is derived from an EMBL/GenBank/DDBJ whole genome shotgun (WGS) entry which is preliminary data.</text>
</comment>
<sequence>MNLSGNGVDILLKKLASFVLAIALVPMATFSAAAASAPVQSAVKVEYNKKEIVFPDQKPLIRDSRTLVPIRPIAETLGFKVDWNEKTRTVTIDKGNDNIRLVVTQKIAKKNGQTINLDVPAQIVNQRTVVPVRFIAEALSYKVDWDQATQTVLIADQAVVEEEKPQEPAKPAEDNSKPEQASFDKDSISGKSFRLGTMGIYEILGTVDPKAEVTVTLEGKTYEVEVKADGTFEFYRTTYDGIKNFTLKAEVDGKEDTFEGEFAARN</sequence>
<name>A0A3M8B5Q6_9BACL</name>
<evidence type="ECO:0000313" key="4">
    <source>
        <dbReference type="EMBL" id="RNB58367.1"/>
    </source>
</evidence>
<dbReference type="SUPFAM" id="SSF55383">
    <property type="entry name" value="Copper amine oxidase, domain N"/>
    <property type="match status" value="1"/>
</dbReference>
<keyword evidence="2" id="KW-0732">Signal</keyword>
<evidence type="ECO:0000256" key="1">
    <source>
        <dbReference type="SAM" id="MobiDB-lite"/>
    </source>
</evidence>
<dbReference type="OrthoDB" id="9778320at2"/>
<keyword evidence="5" id="KW-1185">Reference proteome</keyword>
<feature type="signal peptide" evidence="2">
    <location>
        <begin position="1"/>
        <end position="34"/>
    </location>
</feature>